<evidence type="ECO:0000256" key="2">
    <source>
        <dbReference type="SAM" id="MobiDB-lite"/>
    </source>
</evidence>
<proteinExistence type="predicted"/>
<dbReference type="EMBL" id="MVGC01000463">
    <property type="protein sequence ID" value="RJE19003.1"/>
    <property type="molecule type" value="Genomic_DNA"/>
</dbReference>
<accession>A0A3A2Z9U4</accession>
<sequence>MSVFIPIYCHFEPHGHTAPVHLEVQTSLTRYAVDGGGSAAFPHTLPGTSADNPIVLDGPSTTESDSNPWSNDLYHPGDSVDNPIDLDAASTAESETEVIDSLLDDSYQAEHSIAGTSLDYYVCKICYGKAVDLALGCGHTYCYDCFNKFFHDSILRKAGESQEWAKMYLLSRYCEPSCPFCKKTFPGQFAPPNDRNHLEGFYFPLHCPDTEHPHCFIEEYVAQGIRLKML</sequence>
<dbReference type="Gene3D" id="3.30.40.10">
    <property type="entry name" value="Zinc/RING finger domain, C3HC4 (zinc finger)"/>
    <property type="match status" value="1"/>
</dbReference>
<dbReference type="SUPFAM" id="SSF57850">
    <property type="entry name" value="RING/U-box"/>
    <property type="match status" value="1"/>
</dbReference>
<comment type="caution">
    <text evidence="4">The sequence shown here is derived from an EMBL/GenBank/DDBJ whole genome shotgun (WGS) entry which is preliminary data.</text>
</comment>
<feature type="domain" description="RING-type" evidence="3">
    <location>
        <begin position="123"/>
        <end position="182"/>
    </location>
</feature>
<keyword evidence="1" id="KW-0862">Zinc</keyword>
<evidence type="ECO:0000313" key="5">
    <source>
        <dbReference type="Proteomes" id="UP000266188"/>
    </source>
</evidence>
<dbReference type="PROSITE" id="PS50089">
    <property type="entry name" value="ZF_RING_2"/>
    <property type="match status" value="1"/>
</dbReference>
<feature type="compositionally biased region" description="Polar residues" evidence="2">
    <location>
        <begin position="59"/>
        <end position="69"/>
    </location>
</feature>
<evidence type="ECO:0000313" key="4">
    <source>
        <dbReference type="EMBL" id="RJE19003.1"/>
    </source>
</evidence>
<feature type="region of interest" description="Disordered" evidence="2">
    <location>
        <begin position="42"/>
        <end position="69"/>
    </location>
</feature>
<dbReference type="GO" id="GO:0008270">
    <property type="term" value="F:zinc ion binding"/>
    <property type="evidence" value="ECO:0007669"/>
    <property type="project" value="UniProtKB-KW"/>
</dbReference>
<keyword evidence="5" id="KW-1185">Reference proteome</keyword>
<dbReference type="InterPro" id="IPR001841">
    <property type="entry name" value="Znf_RING"/>
</dbReference>
<name>A0A3A2Z9U4_9EURO</name>
<keyword evidence="1" id="KW-0479">Metal-binding</keyword>
<organism evidence="4 5">
    <name type="scientific">Aspergillus sclerotialis</name>
    <dbReference type="NCBI Taxonomy" id="2070753"/>
    <lineage>
        <taxon>Eukaryota</taxon>
        <taxon>Fungi</taxon>
        <taxon>Dikarya</taxon>
        <taxon>Ascomycota</taxon>
        <taxon>Pezizomycotina</taxon>
        <taxon>Eurotiomycetes</taxon>
        <taxon>Eurotiomycetidae</taxon>
        <taxon>Eurotiales</taxon>
        <taxon>Aspergillaceae</taxon>
        <taxon>Aspergillus</taxon>
        <taxon>Aspergillus subgen. Polypaecilum</taxon>
    </lineage>
</organism>
<gene>
    <name evidence="4" type="ORF">PHISCL_08665</name>
</gene>
<reference evidence="5" key="1">
    <citation type="submission" date="2017-02" db="EMBL/GenBank/DDBJ databases">
        <authorList>
            <person name="Tafer H."/>
            <person name="Lopandic K."/>
        </authorList>
    </citation>
    <scope>NUCLEOTIDE SEQUENCE [LARGE SCALE GENOMIC DNA]</scope>
    <source>
        <strain evidence="5">CBS 366.77</strain>
    </source>
</reference>
<dbReference type="SMART" id="SM00184">
    <property type="entry name" value="RING"/>
    <property type="match status" value="1"/>
</dbReference>
<evidence type="ECO:0000259" key="3">
    <source>
        <dbReference type="PROSITE" id="PS50089"/>
    </source>
</evidence>
<protein>
    <recommendedName>
        <fullName evidence="3">RING-type domain-containing protein</fullName>
    </recommendedName>
</protein>
<dbReference type="InterPro" id="IPR013083">
    <property type="entry name" value="Znf_RING/FYVE/PHD"/>
</dbReference>
<dbReference type="OrthoDB" id="4509322at2759"/>
<dbReference type="AlphaFoldDB" id="A0A3A2Z9U4"/>
<evidence type="ECO:0000256" key="1">
    <source>
        <dbReference type="PROSITE-ProRule" id="PRU00175"/>
    </source>
</evidence>
<dbReference type="Proteomes" id="UP000266188">
    <property type="component" value="Unassembled WGS sequence"/>
</dbReference>
<keyword evidence="1" id="KW-0863">Zinc-finger</keyword>